<dbReference type="GO" id="GO:0034204">
    <property type="term" value="P:lipid translocation"/>
    <property type="evidence" value="ECO:0007669"/>
    <property type="project" value="TreeGrafter"/>
</dbReference>
<evidence type="ECO:0000256" key="4">
    <source>
        <dbReference type="ARBA" id="ARBA00022960"/>
    </source>
</evidence>
<keyword evidence="6 10" id="KW-1133">Transmembrane helix</keyword>
<evidence type="ECO:0000256" key="2">
    <source>
        <dbReference type="ARBA" id="ARBA00022475"/>
    </source>
</evidence>
<proteinExistence type="inferred from homology"/>
<dbReference type="GO" id="GO:0009252">
    <property type="term" value="P:peptidoglycan biosynthetic process"/>
    <property type="evidence" value="ECO:0007669"/>
    <property type="project" value="UniProtKB-UniRule"/>
</dbReference>
<dbReference type="InterPro" id="IPR051050">
    <property type="entry name" value="Lipid_II_flippase_MurJ/MviN"/>
</dbReference>
<evidence type="ECO:0000256" key="6">
    <source>
        <dbReference type="ARBA" id="ARBA00022989"/>
    </source>
</evidence>
<keyword evidence="13" id="KW-1185">Reference proteome</keyword>
<feature type="transmembrane region" description="Helical" evidence="10">
    <location>
        <begin position="274"/>
        <end position="296"/>
    </location>
</feature>
<dbReference type="GO" id="GO:0005886">
    <property type="term" value="C:plasma membrane"/>
    <property type="evidence" value="ECO:0007669"/>
    <property type="project" value="UniProtKB-SubCell"/>
</dbReference>
<feature type="transmembrane region" description="Helical" evidence="10">
    <location>
        <begin position="134"/>
        <end position="153"/>
    </location>
</feature>
<keyword evidence="7 10" id="KW-0472">Membrane</keyword>
<reference evidence="13" key="1">
    <citation type="submission" date="2017-05" db="EMBL/GenBank/DDBJ databases">
        <authorList>
            <person name="Macchi M."/>
            <person name="Festa S."/>
            <person name="Coppotelli B.M."/>
            <person name="Morelli I.S."/>
        </authorList>
    </citation>
    <scope>NUCLEOTIDE SEQUENCE [LARGE SCALE GENOMIC DNA]</scope>
    <source>
        <strain evidence="13">I</strain>
    </source>
</reference>
<evidence type="ECO:0000313" key="13">
    <source>
        <dbReference type="Proteomes" id="UP000196655"/>
    </source>
</evidence>
<keyword evidence="10" id="KW-0997">Cell inner membrane</keyword>
<dbReference type="GO" id="GO:0008360">
    <property type="term" value="P:regulation of cell shape"/>
    <property type="evidence" value="ECO:0007669"/>
    <property type="project" value="UniProtKB-UniRule"/>
</dbReference>
<feature type="transmembrane region" description="Helical" evidence="10">
    <location>
        <begin position="87"/>
        <end position="114"/>
    </location>
</feature>
<evidence type="ECO:0000256" key="3">
    <source>
        <dbReference type="ARBA" id="ARBA00022692"/>
    </source>
</evidence>
<keyword evidence="5 10" id="KW-0573">Peptidoglycan synthesis</keyword>
<dbReference type="AlphaFoldDB" id="A0A211ZQI1"/>
<evidence type="ECO:0000256" key="8">
    <source>
        <dbReference type="ARBA" id="ARBA00060041"/>
    </source>
</evidence>
<feature type="transmembrane region" description="Helical" evidence="10">
    <location>
        <begin position="472"/>
        <end position="495"/>
    </location>
</feature>
<comment type="subcellular location">
    <subcellularLocation>
        <location evidence="10">Cell inner membrane</location>
        <topology evidence="10">Multi-pass membrane protein</topology>
    </subcellularLocation>
    <subcellularLocation>
        <location evidence="1">Cell membrane</location>
        <topology evidence="1">Multi-pass membrane protein</topology>
    </subcellularLocation>
</comment>
<keyword evidence="10 11" id="KW-0961">Cell wall biogenesis/degradation</keyword>
<feature type="transmembrane region" description="Helical" evidence="10">
    <location>
        <begin position="408"/>
        <end position="427"/>
    </location>
</feature>
<dbReference type="RefSeq" id="WP_088150671.1">
    <property type="nucleotide sequence ID" value="NZ_NHON01000012.1"/>
</dbReference>
<dbReference type="Pfam" id="PF03023">
    <property type="entry name" value="MurJ"/>
    <property type="match status" value="1"/>
</dbReference>
<name>A0A211ZQI1_9PROT</name>
<evidence type="ECO:0000256" key="1">
    <source>
        <dbReference type="ARBA" id="ARBA00004651"/>
    </source>
</evidence>
<feature type="transmembrane region" description="Helical" evidence="10">
    <location>
        <begin position="160"/>
        <end position="182"/>
    </location>
</feature>
<keyword evidence="10 11" id="KW-0813">Transport</keyword>
<comment type="function">
    <text evidence="8 10 11">Involved in peptidoglycan biosynthesis. Transports lipid-linked peptidoglycan precursors from the inner to the outer leaflet of the cytoplasmic membrane.</text>
</comment>
<keyword evidence="3 10" id="KW-0812">Transmembrane</keyword>
<dbReference type="Proteomes" id="UP000196655">
    <property type="component" value="Unassembled WGS sequence"/>
</dbReference>
<dbReference type="GO" id="GO:0071555">
    <property type="term" value="P:cell wall organization"/>
    <property type="evidence" value="ECO:0007669"/>
    <property type="project" value="UniProtKB-UniRule"/>
</dbReference>
<feature type="transmembrane region" description="Helical" evidence="10">
    <location>
        <begin position="229"/>
        <end position="254"/>
    </location>
</feature>
<feature type="transmembrane region" description="Helical" evidence="10">
    <location>
        <begin position="316"/>
        <end position="337"/>
    </location>
</feature>
<dbReference type="PRINTS" id="PR01806">
    <property type="entry name" value="VIRFACTRMVIN"/>
</dbReference>
<dbReference type="PANTHER" id="PTHR47019">
    <property type="entry name" value="LIPID II FLIPPASE MURJ"/>
    <property type="match status" value="1"/>
</dbReference>
<evidence type="ECO:0000256" key="9">
    <source>
        <dbReference type="ARBA" id="ARBA00061532"/>
    </source>
</evidence>
<evidence type="ECO:0000256" key="5">
    <source>
        <dbReference type="ARBA" id="ARBA00022984"/>
    </source>
</evidence>
<keyword evidence="2 10" id="KW-1003">Cell membrane</keyword>
<dbReference type="PANTHER" id="PTHR47019:SF1">
    <property type="entry name" value="LIPID II FLIPPASE MURJ"/>
    <property type="match status" value="1"/>
</dbReference>
<feature type="transmembrane region" description="Helical" evidence="10">
    <location>
        <begin position="349"/>
        <end position="370"/>
    </location>
</feature>
<dbReference type="PIRSF" id="PIRSF002869">
    <property type="entry name" value="MviN"/>
    <property type="match status" value="1"/>
</dbReference>
<sequence>MSLLRGMATVGGLTAVSRIAGFARDILTASLLGAGPMADAFVIAVKLPNLARRLFADGAFMVTFVPQYAAERGENGRAAALAFAGEVLAALLAVLIPLTLLALLAMPAILAVIAPGFVADPVREALALDYARLAFPYLLLMSVAALLGGVLNAQERLAPFAAAPILFNLVLIAALLFGTHLAGSPGRALAVGVTLSGIVQLAWLALACRRHGVPVRLMPPRIGPRLRRLVVLMGPGAIGTGITQIQMVLNTLIASFLPAGAVSALYYADRLTQLPLGIVGIALGTALLPTLTRLLVENRAEDVAATQSRAIEYGLLLGLPAAAGLILLAEPIVHGLFERGAFGPKQTVAVAGALGAYAAGIPAYILIRVLSTLCFARQDTATPMRTALVATILAVAGAVLLMRPMGHVGIALATAVSAWANAGLLAWSLRRRGALPVDAGLRRRGGRILLAALGMAAGLLLARQGLTAAGGAALAALIAGGAALYAVLCLLLGAVDRDELARFRRRKHLPG</sequence>
<dbReference type="GO" id="GO:0015648">
    <property type="term" value="F:lipid-linked peptidoglycan transporter activity"/>
    <property type="evidence" value="ECO:0007669"/>
    <property type="project" value="UniProtKB-UniRule"/>
</dbReference>
<dbReference type="OrthoDB" id="9816572at2"/>
<dbReference type="STRING" id="1122125.GCA_000423185_00228"/>
<comment type="pathway">
    <text evidence="10">Cell wall biogenesis; peptidoglycan biosynthesis.</text>
</comment>
<evidence type="ECO:0000256" key="7">
    <source>
        <dbReference type="ARBA" id="ARBA00023136"/>
    </source>
</evidence>
<protein>
    <recommendedName>
        <fullName evidence="10">Probable lipid II flippase MurJ</fullName>
    </recommendedName>
</protein>
<dbReference type="UniPathway" id="UPA00219"/>
<organism evidence="12 13">
    <name type="scientific">Inquilinus limosus</name>
    <dbReference type="NCBI Taxonomy" id="171674"/>
    <lineage>
        <taxon>Bacteria</taxon>
        <taxon>Pseudomonadati</taxon>
        <taxon>Pseudomonadota</taxon>
        <taxon>Alphaproteobacteria</taxon>
        <taxon>Rhodospirillales</taxon>
        <taxon>Rhodospirillaceae</taxon>
        <taxon>Inquilinus</taxon>
    </lineage>
</organism>
<evidence type="ECO:0000256" key="10">
    <source>
        <dbReference type="HAMAP-Rule" id="MF_02078"/>
    </source>
</evidence>
<dbReference type="HAMAP" id="MF_02078">
    <property type="entry name" value="MurJ_MviN"/>
    <property type="match status" value="1"/>
</dbReference>
<evidence type="ECO:0000313" key="12">
    <source>
        <dbReference type="EMBL" id="OWJ67533.1"/>
    </source>
</evidence>
<dbReference type="InterPro" id="IPR004268">
    <property type="entry name" value="MurJ"/>
</dbReference>
<evidence type="ECO:0000256" key="11">
    <source>
        <dbReference type="PIRNR" id="PIRNR002869"/>
    </source>
</evidence>
<comment type="caution">
    <text evidence="12">The sequence shown here is derived from an EMBL/GenBank/DDBJ whole genome shotgun (WGS) entry which is preliminary data.</text>
</comment>
<feature type="transmembrane region" description="Helical" evidence="10">
    <location>
        <begin position="448"/>
        <end position="466"/>
    </location>
</feature>
<dbReference type="NCBIfam" id="TIGR01695">
    <property type="entry name" value="murJ_mviN"/>
    <property type="match status" value="1"/>
</dbReference>
<feature type="transmembrane region" description="Helical" evidence="10">
    <location>
        <begin position="188"/>
        <end position="208"/>
    </location>
</feature>
<accession>A0A211ZQI1</accession>
<gene>
    <name evidence="10" type="primary">murJ</name>
    <name evidence="12" type="ORF">BWR60_09000</name>
</gene>
<keyword evidence="4 10" id="KW-0133">Cell shape</keyword>
<dbReference type="EMBL" id="NHON01000012">
    <property type="protein sequence ID" value="OWJ67533.1"/>
    <property type="molecule type" value="Genomic_DNA"/>
</dbReference>
<feature type="transmembrane region" description="Helical" evidence="10">
    <location>
        <begin position="382"/>
        <end position="402"/>
    </location>
</feature>
<dbReference type="CDD" id="cd13123">
    <property type="entry name" value="MATE_MurJ_like"/>
    <property type="match status" value="1"/>
</dbReference>
<comment type="similarity">
    <text evidence="9 10 11">Belongs to the MurJ/MviN family.</text>
</comment>